<feature type="transmembrane region" description="Helical" evidence="6">
    <location>
        <begin position="101"/>
        <end position="119"/>
    </location>
</feature>
<dbReference type="EMBL" id="GG738858">
    <property type="protein sequence ID" value="EFC46529.1"/>
    <property type="molecule type" value="Genomic_DNA"/>
</dbReference>
<dbReference type="AlphaFoldDB" id="D2V955"/>
<dbReference type="InterPro" id="IPR036259">
    <property type="entry name" value="MFS_trans_sf"/>
</dbReference>
<dbReference type="GO" id="GO:0022857">
    <property type="term" value="F:transmembrane transporter activity"/>
    <property type="evidence" value="ECO:0007669"/>
    <property type="project" value="InterPro"/>
</dbReference>
<dbReference type="InterPro" id="IPR000109">
    <property type="entry name" value="POT_fam"/>
</dbReference>
<dbReference type="GeneID" id="8859608"/>
<feature type="transmembrane region" description="Helical" evidence="6">
    <location>
        <begin position="416"/>
        <end position="438"/>
    </location>
</feature>
<dbReference type="eggNOG" id="KOG1237">
    <property type="taxonomic scope" value="Eukaryota"/>
</dbReference>
<evidence type="ECO:0000256" key="4">
    <source>
        <dbReference type="ARBA" id="ARBA00022989"/>
    </source>
</evidence>
<evidence type="ECO:0000256" key="6">
    <source>
        <dbReference type="SAM" id="Phobius"/>
    </source>
</evidence>
<comment type="similarity">
    <text evidence="2">Belongs to the major facilitator superfamily. Proton-dependent oligopeptide transporter (POT/PTR) (TC 2.A.17) family.</text>
</comment>
<keyword evidence="4 6" id="KW-1133">Transmembrane helix</keyword>
<feature type="non-terminal residue" evidence="7">
    <location>
        <position position="462"/>
    </location>
</feature>
<evidence type="ECO:0000313" key="8">
    <source>
        <dbReference type="Proteomes" id="UP000006671"/>
    </source>
</evidence>
<feature type="transmembrane region" description="Helical" evidence="6">
    <location>
        <begin position="444"/>
        <end position="461"/>
    </location>
</feature>
<dbReference type="InParanoid" id="D2V955"/>
<dbReference type="STRING" id="5762.D2V955"/>
<evidence type="ECO:0000256" key="5">
    <source>
        <dbReference type="ARBA" id="ARBA00023136"/>
    </source>
</evidence>
<keyword evidence="5 6" id="KW-0472">Membrane</keyword>
<dbReference type="SUPFAM" id="SSF103473">
    <property type="entry name" value="MFS general substrate transporter"/>
    <property type="match status" value="1"/>
</dbReference>
<dbReference type="VEuPathDB" id="AmoebaDB:NAEGRDRAFT_1063"/>
<sequence>YPIATWFIIINELCERFAFYGFKTILSLYLKKYLLFSEDNATVIVHSFVFLAYFTPLIGGFLADAVLGKYWTIVILSSIYCLGQMVISVTAIDGLTGTPPHWWGCVVGLILVAIGTGGIKSSVSTMGGDQFKENQTELIASFFAVFYFSINLGSTVSSFVSPIIRTSFGYAVAFAVPAVLLVIATAIFALGKRWYVIVPPTGFKNNPLFKFCKVLATAFSLLFKRGNQQPIQDESSETVPLDDEPKNWIDRAVVKHSKKDVYDAKCVWSVCVMLLPIIVFWSLFDQHSSRFVFQAELMDRKVGTYEFGADQITTLNPVLIIFLVIIFDRVIYKFLNKFFNLTPLKKISIGMVIATLSFVCAAIVETFVRMRPHQVHVAWQIPQYVLLSVGEILVSVTGIEFAYSQAPKEMKSLMQAYYLLTVSMGNVVVVIVASIPLPEAQFKQVYEFSFFAFLMIVALVIH</sequence>
<feature type="transmembrane region" description="Helical" evidence="6">
    <location>
        <begin position="170"/>
        <end position="190"/>
    </location>
</feature>
<protein>
    <submittedName>
        <fullName evidence="7">Predicted protein</fullName>
    </submittedName>
</protein>
<dbReference type="RefSeq" id="XP_002679273.1">
    <property type="nucleotide sequence ID" value="XM_002679227.1"/>
</dbReference>
<feature type="transmembrane region" description="Helical" evidence="6">
    <location>
        <begin position="266"/>
        <end position="284"/>
    </location>
</feature>
<evidence type="ECO:0000256" key="3">
    <source>
        <dbReference type="ARBA" id="ARBA00022692"/>
    </source>
</evidence>
<dbReference type="GO" id="GO:0016020">
    <property type="term" value="C:membrane"/>
    <property type="evidence" value="ECO:0007669"/>
    <property type="project" value="UniProtKB-SubCell"/>
</dbReference>
<keyword evidence="3 6" id="KW-0812">Transmembrane</keyword>
<name>D2V955_NAEGR</name>
<dbReference type="KEGG" id="ngr:NAEGRDRAFT_1063"/>
<proteinExistence type="inferred from homology"/>
<organism evidence="8">
    <name type="scientific">Naegleria gruberi</name>
    <name type="common">Amoeba</name>
    <dbReference type="NCBI Taxonomy" id="5762"/>
    <lineage>
        <taxon>Eukaryota</taxon>
        <taxon>Discoba</taxon>
        <taxon>Heterolobosea</taxon>
        <taxon>Tetramitia</taxon>
        <taxon>Eutetramitia</taxon>
        <taxon>Vahlkampfiidae</taxon>
        <taxon>Naegleria</taxon>
    </lineage>
</organism>
<evidence type="ECO:0000256" key="2">
    <source>
        <dbReference type="ARBA" id="ARBA00005982"/>
    </source>
</evidence>
<feature type="transmembrane region" description="Helical" evidence="6">
    <location>
        <begin position="347"/>
        <end position="364"/>
    </location>
</feature>
<dbReference type="PANTHER" id="PTHR11654">
    <property type="entry name" value="OLIGOPEPTIDE TRANSPORTER-RELATED"/>
    <property type="match status" value="1"/>
</dbReference>
<dbReference type="PROSITE" id="PS01022">
    <property type="entry name" value="PTR2_1"/>
    <property type="match status" value="1"/>
</dbReference>
<keyword evidence="8" id="KW-1185">Reference proteome</keyword>
<dbReference type="Pfam" id="PF00854">
    <property type="entry name" value="PTR2"/>
    <property type="match status" value="1"/>
</dbReference>
<feature type="non-terminal residue" evidence="7">
    <location>
        <position position="1"/>
    </location>
</feature>
<dbReference type="Gene3D" id="1.20.1250.20">
    <property type="entry name" value="MFS general substrate transporter like domains"/>
    <property type="match status" value="1"/>
</dbReference>
<dbReference type="OMA" id="FMTFDAD"/>
<comment type="subcellular location">
    <subcellularLocation>
        <location evidence="1">Membrane</location>
        <topology evidence="1">Multi-pass membrane protein</topology>
    </subcellularLocation>
</comment>
<accession>D2V955</accession>
<feature type="transmembrane region" description="Helical" evidence="6">
    <location>
        <begin position="139"/>
        <end position="164"/>
    </location>
</feature>
<dbReference type="InterPro" id="IPR018456">
    <property type="entry name" value="PTR2_symporter_CS"/>
</dbReference>
<feature type="transmembrane region" description="Helical" evidence="6">
    <location>
        <begin position="70"/>
        <end position="89"/>
    </location>
</feature>
<dbReference type="Proteomes" id="UP000006671">
    <property type="component" value="Unassembled WGS sequence"/>
</dbReference>
<evidence type="ECO:0000256" key="1">
    <source>
        <dbReference type="ARBA" id="ARBA00004141"/>
    </source>
</evidence>
<feature type="transmembrane region" description="Helical" evidence="6">
    <location>
        <begin position="384"/>
        <end position="404"/>
    </location>
</feature>
<gene>
    <name evidence="7" type="ORF">NAEGRDRAFT_1063</name>
</gene>
<reference evidence="7 8" key="1">
    <citation type="journal article" date="2010" name="Cell">
        <title>The genome of Naegleria gruberi illuminates early eukaryotic versatility.</title>
        <authorList>
            <person name="Fritz-Laylin L.K."/>
            <person name="Prochnik S.E."/>
            <person name="Ginger M.L."/>
            <person name="Dacks J.B."/>
            <person name="Carpenter M.L."/>
            <person name="Field M.C."/>
            <person name="Kuo A."/>
            <person name="Paredez A."/>
            <person name="Chapman J."/>
            <person name="Pham J."/>
            <person name="Shu S."/>
            <person name="Neupane R."/>
            <person name="Cipriano M."/>
            <person name="Mancuso J."/>
            <person name="Tu H."/>
            <person name="Salamov A."/>
            <person name="Lindquist E."/>
            <person name="Shapiro H."/>
            <person name="Lucas S."/>
            <person name="Grigoriev I.V."/>
            <person name="Cande W.Z."/>
            <person name="Fulton C."/>
            <person name="Rokhsar D.S."/>
            <person name="Dawson S.C."/>
        </authorList>
    </citation>
    <scope>NUCLEOTIDE SEQUENCE [LARGE SCALE GENOMIC DNA]</scope>
    <source>
        <strain evidence="7 8">NEG-M</strain>
    </source>
</reference>
<dbReference type="GO" id="GO:0006857">
    <property type="term" value="P:oligopeptide transport"/>
    <property type="evidence" value="ECO:0007669"/>
    <property type="project" value="InterPro"/>
</dbReference>
<feature type="transmembrane region" description="Helical" evidence="6">
    <location>
        <begin position="43"/>
        <end position="63"/>
    </location>
</feature>
<dbReference type="OrthoDB" id="8904098at2759"/>
<feature type="transmembrane region" description="Helical" evidence="6">
    <location>
        <begin position="315"/>
        <end position="335"/>
    </location>
</feature>
<evidence type="ECO:0000313" key="7">
    <source>
        <dbReference type="EMBL" id="EFC46529.1"/>
    </source>
</evidence>
<dbReference type="FunCoup" id="D2V955">
    <property type="interactions" value="248"/>
</dbReference>